<gene>
    <name evidence="1" type="ORF">EZV62_009339</name>
</gene>
<dbReference type="Proteomes" id="UP000323000">
    <property type="component" value="Chromosome 3"/>
</dbReference>
<dbReference type="InterPro" id="IPR032675">
    <property type="entry name" value="LRR_dom_sf"/>
</dbReference>
<accession>A0A5C7IGE9</accession>
<dbReference type="EMBL" id="VAHF01000003">
    <property type="protein sequence ID" value="TXG68064.1"/>
    <property type="molecule type" value="Genomic_DNA"/>
</dbReference>
<protein>
    <submittedName>
        <fullName evidence="1">Uncharacterized protein</fullName>
    </submittedName>
</protein>
<proteinExistence type="predicted"/>
<name>A0A5C7IGE9_9ROSI</name>
<dbReference type="AlphaFoldDB" id="A0A5C7IGE9"/>
<dbReference type="SUPFAM" id="SSF52058">
    <property type="entry name" value="L domain-like"/>
    <property type="match status" value="1"/>
</dbReference>
<sequence length="148" mass="16445">MHKLNSLQELELWQCTSITSIEKEGLPTSLTSLSITDLGFNRSLAEWGLHNLISLKTLEIEGCVYAESFPQDYTGLSQACFHHLCSCRYMIVPCSKNGAKRTREKIGSRFPASLALRLMADSSKIEGVKNKVDGSASECIALFWGKKK</sequence>
<organism evidence="1 2">
    <name type="scientific">Acer yangbiense</name>
    <dbReference type="NCBI Taxonomy" id="1000413"/>
    <lineage>
        <taxon>Eukaryota</taxon>
        <taxon>Viridiplantae</taxon>
        <taxon>Streptophyta</taxon>
        <taxon>Embryophyta</taxon>
        <taxon>Tracheophyta</taxon>
        <taxon>Spermatophyta</taxon>
        <taxon>Magnoliopsida</taxon>
        <taxon>eudicotyledons</taxon>
        <taxon>Gunneridae</taxon>
        <taxon>Pentapetalae</taxon>
        <taxon>rosids</taxon>
        <taxon>malvids</taxon>
        <taxon>Sapindales</taxon>
        <taxon>Sapindaceae</taxon>
        <taxon>Hippocastanoideae</taxon>
        <taxon>Acereae</taxon>
        <taxon>Acer</taxon>
    </lineage>
</organism>
<dbReference type="Gene3D" id="3.80.10.10">
    <property type="entry name" value="Ribonuclease Inhibitor"/>
    <property type="match status" value="1"/>
</dbReference>
<reference evidence="2" key="1">
    <citation type="journal article" date="2019" name="Gigascience">
        <title>De novo genome assembly of the endangered Acer yangbiense, a plant species with extremely small populations endemic to Yunnan Province, China.</title>
        <authorList>
            <person name="Yang J."/>
            <person name="Wariss H.M."/>
            <person name="Tao L."/>
            <person name="Zhang R."/>
            <person name="Yun Q."/>
            <person name="Hollingsworth P."/>
            <person name="Dao Z."/>
            <person name="Luo G."/>
            <person name="Guo H."/>
            <person name="Ma Y."/>
            <person name="Sun W."/>
        </authorList>
    </citation>
    <scope>NUCLEOTIDE SEQUENCE [LARGE SCALE GENOMIC DNA]</scope>
    <source>
        <strain evidence="2">cv. Malutang</strain>
    </source>
</reference>
<keyword evidence="2" id="KW-1185">Reference proteome</keyword>
<comment type="caution">
    <text evidence="1">The sequence shown here is derived from an EMBL/GenBank/DDBJ whole genome shotgun (WGS) entry which is preliminary data.</text>
</comment>
<evidence type="ECO:0000313" key="2">
    <source>
        <dbReference type="Proteomes" id="UP000323000"/>
    </source>
</evidence>
<evidence type="ECO:0000313" key="1">
    <source>
        <dbReference type="EMBL" id="TXG68064.1"/>
    </source>
</evidence>